<feature type="region of interest" description="Disordered" evidence="2">
    <location>
        <begin position="39"/>
        <end position="106"/>
    </location>
</feature>
<evidence type="ECO:0000256" key="2">
    <source>
        <dbReference type="SAM" id="MobiDB-lite"/>
    </source>
</evidence>
<dbReference type="InterPro" id="IPR019554">
    <property type="entry name" value="Soluble_ligand-bd"/>
</dbReference>
<evidence type="ECO:0000259" key="4">
    <source>
        <dbReference type="Pfam" id="PF02563"/>
    </source>
</evidence>
<gene>
    <name evidence="6" type="ORF">DI603_21110</name>
</gene>
<feature type="domain" description="Soluble ligand binding" evidence="5">
    <location>
        <begin position="397"/>
        <end position="431"/>
    </location>
</feature>
<sequence length="645" mass="70108">MRLSAISALLAAALLGLAHLTAAGADQTDATDADAPIRLKQTTTESTQSQSQRRTDGSNADQDDRDTRSGNTRDGKTIRDGRDDKDSLEDRNKLDSRDRMLRPQPNEFERYVSTLAKRSTRRLGMDLLQTPENRVSTEAGRQIPADYLIGIGDELQITAWGSLDADLRATVDRAGRVVIPRVGPVMVLGVRYADLNDVLARRISQVFRSFQVSATLARVRNMRIYVTGFAAQPGAHTVSSLSTVMSALIQVGGPSNAGSFRNIELRRAGRPAQPFDLYALLLKGDRGADLAMQPDDVLHIGAIGPQVAVIGSVNSPGIVELRQNERLSEVLDLVGGFSAVADRTRISLEKLSDRLDRRVREIKMPDGASLKAEDGDVLQAFSNVSTALPQYKQFKRVKVEGEVARPGEYLLPPTATLLDAINAAGGLTPDAFLYGTEFSRESVRRTQQENYDRALRDLEAEFARNSLTPTSGGDANSLAMRDTSVTRFLSNLRAAKPTGRVVMELSPESKTLPTLMVEDGDRLMVPPQPRTVGVFGSVFNAGSYLWKQDATLSDMLKSAGGMKRGADSSGTFVVRANGSVVSARQTRSGWLSVGNSMLDVPALPGDTLFVPEELDRTTFVQEAKDWTQILYQMGLGVAALKTLKN</sequence>
<dbReference type="Pfam" id="PF10531">
    <property type="entry name" value="SLBB"/>
    <property type="match status" value="4"/>
</dbReference>
<dbReference type="Gene3D" id="3.30.1950.10">
    <property type="entry name" value="wza like domain"/>
    <property type="match status" value="1"/>
</dbReference>
<feature type="domain" description="Polysaccharide export protein N-terminal" evidence="4">
    <location>
        <begin position="144"/>
        <end position="216"/>
    </location>
</feature>
<dbReference type="Gene3D" id="3.10.560.10">
    <property type="entry name" value="Outer membrane lipoprotein wza domain like"/>
    <property type="match status" value="4"/>
</dbReference>
<dbReference type="InterPro" id="IPR003715">
    <property type="entry name" value="Poly_export_N"/>
</dbReference>
<dbReference type="InterPro" id="IPR049712">
    <property type="entry name" value="Poly_export"/>
</dbReference>
<dbReference type="Pfam" id="PF02563">
    <property type="entry name" value="Poly_export"/>
    <property type="match status" value="1"/>
</dbReference>
<accession>A0A2W5DB49</accession>
<proteinExistence type="predicted"/>
<feature type="domain" description="Soluble ligand binding" evidence="5">
    <location>
        <begin position="307"/>
        <end position="351"/>
    </location>
</feature>
<feature type="domain" description="Soluble ligand binding" evidence="5">
    <location>
        <begin position="224"/>
        <end position="275"/>
    </location>
</feature>
<dbReference type="GO" id="GO:0015159">
    <property type="term" value="F:polysaccharide transmembrane transporter activity"/>
    <property type="evidence" value="ECO:0007669"/>
    <property type="project" value="InterPro"/>
</dbReference>
<evidence type="ECO:0000313" key="6">
    <source>
        <dbReference type="EMBL" id="PZP27828.1"/>
    </source>
</evidence>
<name>A0A2W5DB49_9BURK</name>
<reference evidence="6 7" key="1">
    <citation type="submission" date="2017-08" db="EMBL/GenBank/DDBJ databases">
        <title>Infants hospitalized years apart are colonized by the same room-sourced microbial strains.</title>
        <authorList>
            <person name="Brooks B."/>
            <person name="Olm M.R."/>
            <person name="Firek B.A."/>
            <person name="Baker R."/>
            <person name="Thomas B.C."/>
            <person name="Morowitz M.J."/>
            <person name="Banfield J.F."/>
        </authorList>
    </citation>
    <scope>NUCLEOTIDE SEQUENCE [LARGE SCALE GENOMIC DNA]</scope>
    <source>
        <strain evidence="6">S2_012_000_R2_81</strain>
    </source>
</reference>
<feature type="signal peptide" evidence="3">
    <location>
        <begin position="1"/>
        <end position="25"/>
    </location>
</feature>
<dbReference type="PANTHER" id="PTHR33619:SF3">
    <property type="entry name" value="POLYSACCHARIDE EXPORT PROTEIN GFCE-RELATED"/>
    <property type="match status" value="1"/>
</dbReference>
<evidence type="ECO:0000256" key="3">
    <source>
        <dbReference type="SAM" id="SignalP"/>
    </source>
</evidence>
<comment type="caution">
    <text evidence="6">The sequence shown here is derived from an EMBL/GenBank/DDBJ whole genome shotgun (WGS) entry which is preliminary data.</text>
</comment>
<dbReference type="EMBL" id="QFOD01000027">
    <property type="protein sequence ID" value="PZP27828.1"/>
    <property type="molecule type" value="Genomic_DNA"/>
</dbReference>
<feature type="chain" id="PRO_5016018761" evidence="3">
    <location>
        <begin position="26"/>
        <end position="645"/>
    </location>
</feature>
<keyword evidence="1 3" id="KW-0732">Signal</keyword>
<evidence type="ECO:0000259" key="5">
    <source>
        <dbReference type="Pfam" id="PF10531"/>
    </source>
</evidence>
<organism evidence="6 7">
    <name type="scientific">Roseateles depolymerans</name>
    <dbReference type="NCBI Taxonomy" id="76731"/>
    <lineage>
        <taxon>Bacteria</taxon>
        <taxon>Pseudomonadati</taxon>
        <taxon>Pseudomonadota</taxon>
        <taxon>Betaproteobacteria</taxon>
        <taxon>Burkholderiales</taxon>
        <taxon>Sphaerotilaceae</taxon>
        <taxon>Roseateles</taxon>
    </lineage>
</organism>
<dbReference type="Proteomes" id="UP000249633">
    <property type="component" value="Unassembled WGS sequence"/>
</dbReference>
<feature type="compositionally biased region" description="Low complexity" evidence="2">
    <location>
        <begin position="41"/>
        <end position="52"/>
    </location>
</feature>
<dbReference type="AlphaFoldDB" id="A0A2W5DB49"/>
<evidence type="ECO:0000313" key="7">
    <source>
        <dbReference type="Proteomes" id="UP000249633"/>
    </source>
</evidence>
<feature type="compositionally biased region" description="Basic and acidic residues" evidence="2">
    <location>
        <begin position="65"/>
        <end position="101"/>
    </location>
</feature>
<dbReference type="PANTHER" id="PTHR33619">
    <property type="entry name" value="POLYSACCHARIDE EXPORT PROTEIN GFCE-RELATED"/>
    <property type="match status" value="1"/>
</dbReference>
<protein>
    <submittedName>
        <fullName evidence="6">Sugar ABC transporter substrate-binding protein</fullName>
    </submittedName>
</protein>
<feature type="domain" description="Soluble ligand binding" evidence="5">
    <location>
        <begin position="532"/>
        <end position="580"/>
    </location>
</feature>
<evidence type="ECO:0000256" key="1">
    <source>
        <dbReference type="ARBA" id="ARBA00022729"/>
    </source>
</evidence>